<evidence type="ECO:0000313" key="3">
    <source>
        <dbReference type="Proteomes" id="UP000070539"/>
    </source>
</evidence>
<dbReference type="AlphaFoldDB" id="A0A136WEA5"/>
<sequence>MAEIELQLPTHQHKNGAEAFKQEFFRSNESIINGSALLDQMDYEDWLTHTIKNQSPETVNKEWVLATTFFAVRKADKKIVGMVDVRHNLEHDFLADFGGHIGFSVIPSERNKGYATKMLELGLDYAKTLNLEKVMVGCFSNNLPSIRTIQKCGGVLTETKPYSDGNLVNIYWILLQ</sequence>
<dbReference type="PANTHER" id="PTHR39173">
    <property type="entry name" value="ACETYLTRANSFERASE"/>
    <property type="match status" value="1"/>
</dbReference>
<dbReference type="EMBL" id="LRVM01000005">
    <property type="protein sequence ID" value="KXL52858.1"/>
    <property type="molecule type" value="Genomic_DNA"/>
</dbReference>
<dbReference type="Gene3D" id="3.40.630.30">
    <property type="match status" value="1"/>
</dbReference>
<dbReference type="PANTHER" id="PTHR39173:SF1">
    <property type="entry name" value="ACETYLTRANSFERASE"/>
    <property type="match status" value="1"/>
</dbReference>
<dbReference type="Pfam" id="PF00583">
    <property type="entry name" value="Acetyltransf_1"/>
    <property type="match status" value="1"/>
</dbReference>
<dbReference type="OrthoDB" id="9797989at2"/>
<dbReference type="GO" id="GO:0016747">
    <property type="term" value="F:acyltransferase activity, transferring groups other than amino-acyl groups"/>
    <property type="evidence" value="ECO:0007669"/>
    <property type="project" value="InterPro"/>
</dbReference>
<accession>A0A136WEA5</accession>
<dbReference type="InterPro" id="IPR000182">
    <property type="entry name" value="GNAT_dom"/>
</dbReference>
<dbReference type="PATRIC" id="fig|36847.3.peg.2212"/>
<dbReference type="CDD" id="cd04301">
    <property type="entry name" value="NAT_SF"/>
    <property type="match status" value="1"/>
</dbReference>
<feature type="domain" description="N-acetyltransferase" evidence="1">
    <location>
        <begin position="30"/>
        <end position="176"/>
    </location>
</feature>
<protein>
    <submittedName>
        <fullName evidence="2">Acetyltransferase (GNAT) family protein</fullName>
    </submittedName>
</protein>
<keyword evidence="2" id="KW-0808">Transferase</keyword>
<reference evidence="2 3" key="1">
    <citation type="submission" date="2016-01" db="EMBL/GenBank/DDBJ databases">
        <title>Genome sequence of Clostridium neopropionicum X4, DSM-3847.</title>
        <authorList>
            <person name="Poehlein A."/>
            <person name="Beck M.H."/>
            <person name="Bengelsdorf F.R."/>
            <person name="Daniel R."/>
            <person name="Duerre P."/>
        </authorList>
    </citation>
    <scope>NUCLEOTIDE SEQUENCE [LARGE SCALE GENOMIC DNA]</scope>
    <source>
        <strain evidence="2 3">DSM-3847</strain>
    </source>
</reference>
<gene>
    <name evidence="2" type="ORF">CLNEO_18810</name>
</gene>
<dbReference type="STRING" id="36847.CLNEO_18810"/>
<dbReference type="PROSITE" id="PS51186">
    <property type="entry name" value="GNAT"/>
    <property type="match status" value="1"/>
</dbReference>
<comment type="caution">
    <text evidence="2">The sequence shown here is derived from an EMBL/GenBank/DDBJ whole genome shotgun (WGS) entry which is preliminary data.</text>
</comment>
<dbReference type="RefSeq" id="WP_066087954.1">
    <property type="nucleotide sequence ID" value="NZ_LRVM01000005.1"/>
</dbReference>
<name>A0A136WEA5_9FIRM</name>
<keyword evidence="3" id="KW-1185">Reference proteome</keyword>
<organism evidence="2 3">
    <name type="scientific">Anaerotignum neopropionicum</name>
    <dbReference type="NCBI Taxonomy" id="36847"/>
    <lineage>
        <taxon>Bacteria</taxon>
        <taxon>Bacillati</taxon>
        <taxon>Bacillota</taxon>
        <taxon>Clostridia</taxon>
        <taxon>Lachnospirales</taxon>
        <taxon>Anaerotignaceae</taxon>
        <taxon>Anaerotignum</taxon>
    </lineage>
</organism>
<evidence type="ECO:0000313" key="2">
    <source>
        <dbReference type="EMBL" id="KXL52858.1"/>
    </source>
</evidence>
<proteinExistence type="predicted"/>
<dbReference type="InterPro" id="IPR016181">
    <property type="entry name" value="Acyl_CoA_acyltransferase"/>
</dbReference>
<dbReference type="Proteomes" id="UP000070539">
    <property type="component" value="Unassembled WGS sequence"/>
</dbReference>
<evidence type="ECO:0000259" key="1">
    <source>
        <dbReference type="PROSITE" id="PS51186"/>
    </source>
</evidence>
<dbReference type="SUPFAM" id="SSF55729">
    <property type="entry name" value="Acyl-CoA N-acyltransferases (Nat)"/>
    <property type="match status" value="1"/>
</dbReference>